<accession>A0AAE0FE69</accession>
<organism evidence="14 15">
    <name type="scientific">Cymbomonas tetramitiformis</name>
    <dbReference type="NCBI Taxonomy" id="36881"/>
    <lineage>
        <taxon>Eukaryota</taxon>
        <taxon>Viridiplantae</taxon>
        <taxon>Chlorophyta</taxon>
        <taxon>Pyramimonadophyceae</taxon>
        <taxon>Pyramimonadales</taxon>
        <taxon>Pyramimonadaceae</taxon>
        <taxon>Cymbomonas</taxon>
    </lineage>
</organism>
<feature type="domain" description="IPT/TIG" evidence="13">
    <location>
        <begin position="102"/>
        <end position="186"/>
    </location>
</feature>
<keyword evidence="10 12" id="KW-0472">Membrane</keyword>
<dbReference type="InterPro" id="IPR002909">
    <property type="entry name" value="IPT_dom"/>
</dbReference>
<feature type="domain" description="IPT/TIG" evidence="13">
    <location>
        <begin position="207"/>
        <end position="298"/>
    </location>
</feature>
<dbReference type="Proteomes" id="UP001190700">
    <property type="component" value="Unassembled WGS sequence"/>
</dbReference>
<evidence type="ECO:0000256" key="10">
    <source>
        <dbReference type="ARBA" id="ARBA00023136"/>
    </source>
</evidence>
<dbReference type="GO" id="GO:0008373">
    <property type="term" value="F:sialyltransferase activity"/>
    <property type="evidence" value="ECO:0007669"/>
    <property type="project" value="InterPro"/>
</dbReference>
<dbReference type="SUPFAM" id="SSF81296">
    <property type="entry name" value="E set domains"/>
    <property type="match status" value="2"/>
</dbReference>
<dbReference type="InterPro" id="IPR014756">
    <property type="entry name" value="Ig_E-set"/>
</dbReference>
<dbReference type="InterPro" id="IPR052387">
    <property type="entry name" value="Fibrocystin"/>
</dbReference>
<dbReference type="SMART" id="SM00429">
    <property type="entry name" value="IPT"/>
    <property type="match status" value="2"/>
</dbReference>
<dbReference type="GO" id="GO:0000139">
    <property type="term" value="C:Golgi membrane"/>
    <property type="evidence" value="ECO:0007669"/>
    <property type="project" value="UniProtKB-SubCell"/>
</dbReference>
<dbReference type="PANTHER" id="PTHR46769">
    <property type="entry name" value="POLYCYSTIC KIDNEY AND HEPATIC DISEASE 1 (AUTOSOMAL RECESSIVE)-LIKE 1"/>
    <property type="match status" value="1"/>
</dbReference>
<keyword evidence="7" id="KW-0735">Signal-anchor</keyword>
<feature type="transmembrane region" description="Helical" evidence="12">
    <location>
        <begin position="15"/>
        <end position="34"/>
    </location>
</feature>
<evidence type="ECO:0000256" key="2">
    <source>
        <dbReference type="ARBA" id="ARBA00006003"/>
    </source>
</evidence>
<dbReference type="InterPro" id="IPR001675">
    <property type="entry name" value="Glyco_trans_29"/>
</dbReference>
<keyword evidence="3" id="KW-0328">Glycosyltransferase</keyword>
<evidence type="ECO:0000256" key="7">
    <source>
        <dbReference type="ARBA" id="ARBA00022968"/>
    </source>
</evidence>
<dbReference type="InterPro" id="IPR013783">
    <property type="entry name" value="Ig-like_fold"/>
</dbReference>
<dbReference type="PANTHER" id="PTHR46769:SF2">
    <property type="entry name" value="FIBROCYSTIN-L ISOFORM 2 PRECURSOR-RELATED"/>
    <property type="match status" value="1"/>
</dbReference>
<dbReference type="InterPro" id="IPR038578">
    <property type="entry name" value="GT29-like_sf"/>
</dbReference>
<evidence type="ECO:0000313" key="14">
    <source>
        <dbReference type="EMBL" id="KAK3258054.1"/>
    </source>
</evidence>
<name>A0AAE0FE69_9CHLO</name>
<keyword evidence="4" id="KW-0808">Transferase</keyword>
<evidence type="ECO:0000313" key="15">
    <source>
        <dbReference type="Proteomes" id="UP001190700"/>
    </source>
</evidence>
<keyword evidence="15" id="KW-1185">Reference proteome</keyword>
<evidence type="ECO:0000256" key="5">
    <source>
        <dbReference type="ARBA" id="ARBA00022692"/>
    </source>
</evidence>
<evidence type="ECO:0000256" key="11">
    <source>
        <dbReference type="ARBA" id="ARBA00023180"/>
    </source>
</evidence>
<evidence type="ECO:0000256" key="9">
    <source>
        <dbReference type="ARBA" id="ARBA00023034"/>
    </source>
</evidence>
<keyword evidence="9" id="KW-0333">Golgi apparatus</keyword>
<proteinExistence type="inferred from homology"/>
<comment type="similarity">
    <text evidence="2">Belongs to the glycosyltransferase 29 family.</text>
</comment>
<dbReference type="CDD" id="cd00603">
    <property type="entry name" value="IPT_PCSR"/>
    <property type="match status" value="1"/>
</dbReference>
<keyword evidence="8 12" id="KW-1133">Transmembrane helix</keyword>
<dbReference type="EMBL" id="LGRX02019856">
    <property type="protein sequence ID" value="KAK3258054.1"/>
    <property type="molecule type" value="Genomic_DNA"/>
</dbReference>
<dbReference type="AlphaFoldDB" id="A0AAE0FE69"/>
<sequence>MARTRRTRKVSVPDLRLALGFMCFTSFILTFLYVDTADLSDNSNNLLPYDESQFEIQEERRKADDLLSSLDAGNTRVDTTIQEEGEGDESLLLQEDDEGIAEPEVLTIQPFHGPATGGMLVSIHGHNLKGSRGYGEPTAYVGGQPCSVTTVVEQEEITCITPAGVGSRLSVRVVLHRQDGDVEFGPNGQELPQVLGSKDNTLFSYDDPSVDSVTPDHGQTSGGTRLTIEGANFGQPEAAGGVEAIVGGTPCIETEHVSDKEVVCVSPPGTAGARSVVVMVGSGEHKTESKRNYLFAYIMTPEERLNLEAGSLLDGLLVRYDRLQMHLVMHRMSMATTAKGVLTNSPHEYTHRDLFSGRTSVYNIPPELMSVIPEDDFKPQYPTCAVVGNSGILLDACASFHEAPPPGGLFHTPPPARSAPNRGLIPHPAPPHKRHHPGPCSTHPPPCAAAFDQGRTKRRYGEAIDGAHAVFRFNNAPTTNYERHVGSKTTFRMAETRFVRALLARDPQQRKSGWRPTNKQTLLVWSEYAQDLYVQVGRPRQARGW</sequence>
<reference evidence="14 15" key="1">
    <citation type="journal article" date="2015" name="Genome Biol. Evol.">
        <title>Comparative Genomics of a Bacterivorous Green Alga Reveals Evolutionary Causalities and Consequences of Phago-Mixotrophic Mode of Nutrition.</title>
        <authorList>
            <person name="Burns J.A."/>
            <person name="Paasch A."/>
            <person name="Narechania A."/>
            <person name="Kim E."/>
        </authorList>
    </citation>
    <scope>NUCLEOTIDE SEQUENCE [LARGE SCALE GENOMIC DNA]</scope>
    <source>
        <strain evidence="14 15">PLY_AMNH</strain>
    </source>
</reference>
<evidence type="ECO:0000256" key="6">
    <source>
        <dbReference type="ARBA" id="ARBA00022729"/>
    </source>
</evidence>
<evidence type="ECO:0000256" key="8">
    <source>
        <dbReference type="ARBA" id="ARBA00022989"/>
    </source>
</evidence>
<dbReference type="Gene3D" id="2.60.40.10">
    <property type="entry name" value="Immunoglobulins"/>
    <property type="match status" value="2"/>
</dbReference>
<evidence type="ECO:0000256" key="4">
    <source>
        <dbReference type="ARBA" id="ARBA00022679"/>
    </source>
</evidence>
<dbReference type="Gene3D" id="3.90.1480.20">
    <property type="entry name" value="Glycosyl transferase family 29"/>
    <property type="match status" value="1"/>
</dbReference>
<protein>
    <recommendedName>
        <fullName evidence="13">IPT/TIG domain-containing protein</fullName>
    </recommendedName>
</protein>
<comment type="subcellular location">
    <subcellularLocation>
        <location evidence="1">Golgi apparatus membrane</location>
        <topology evidence="1">Single-pass type II membrane protein</topology>
    </subcellularLocation>
</comment>
<keyword evidence="5 12" id="KW-0812">Transmembrane</keyword>
<comment type="caution">
    <text evidence="14">The sequence shown here is derived from an EMBL/GenBank/DDBJ whole genome shotgun (WGS) entry which is preliminary data.</text>
</comment>
<keyword evidence="6" id="KW-0732">Signal</keyword>
<evidence type="ECO:0000259" key="13">
    <source>
        <dbReference type="SMART" id="SM00429"/>
    </source>
</evidence>
<keyword evidence="11" id="KW-0325">Glycoprotein</keyword>
<evidence type="ECO:0000256" key="1">
    <source>
        <dbReference type="ARBA" id="ARBA00004323"/>
    </source>
</evidence>
<evidence type="ECO:0000256" key="3">
    <source>
        <dbReference type="ARBA" id="ARBA00022676"/>
    </source>
</evidence>
<evidence type="ECO:0000256" key="12">
    <source>
        <dbReference type="SAM" id="Phobius"/>
    </source>
</evidence>
<gene>
    <name evidence="14" type="ORF">CYMTET_32887</name>
</gene>
<dbReference type="Pfam" id="PF00777">
    <property type="entry name" value="Glyco_transf_29"/>
    <property type="match status" value="1"/>
</dbReference>
<dbReference type="Pfam" id="PF01833">
    <property type="entry name" value="TIG"/>
    <property type="match status" value="2"/>
</dbReference>